<dbReference type="Pfam" id="PF04130">
    <property type="entry name" value="GCP_C_terminal"/>
    <property type="match status" value="1"/>
</dbReference>
<dbReference type="GO" id="GO:0000930">
    <property type="term" value="C:gamma-tubulin complex"/>
    <property type="evidence" value="ECO:0007669"/>
    <property type="project" value="TreeGrafter"/>
</dbReference>
<dbReference type="EMBL" id="MU839010">
    <property type="protein sequence ID" value="KAK1766725.1"/>
    <property type="molecule type" value="Genomic_DNA"/>
</dbReference>
<comment type="subcellular location">
    <subcellularLocation>
        <location evidence="5">Cytoplasm</location>
        <location evidence="5">Cytoskeleton</location>
        <location evidence="5">Microtubule organizing center</location>
    </subcellularLocation>
</comment>
<dbReference type="GO" id="GO:0051011">
    <property type="term" value="F:microtubule minus-end binding"/>
    <property type="evidence" value="ECO:0007669"/>
    <property type="project" value="TreeGrafter"/>
</dbReference>
<protein>
    <recommendedName>
        <fullName evidence="5">Spindle pole body component</fullName>
    </recommendedName>
</protein>
<dbReference type="GO" id="GO:0051321">
    <property type="term" value="P:meiotic cell cycle"/>
    <property type="evidence" value="ECO:0007669"/>
    <property type="project" value="TreeGrafter"/>
</dbReference>
<sequence>MMNGDGDASDVFAIPDFWKPSAWLESPSLHLQHGPFFALDVDRVPPQALDGAGVKTTSDHPYFKTPALLDLPSRPEVQIKAIPSLDEPVIGPVLEPKAEDIWLFHDRVSAKQPEHKTWAKFDSGGKSESPITFISESGPGTFDSLLAAEDNPLHVPAYDDCKVVDSAVYCSCLLTLALGRSSMLFSWNDDKACFVPTMPYLKISGFSGESLGGINKACHECGDTTRYLRSYVDKTYTSHACQSRIALANAVDMLLLTIQAELGVRAQRSRSPLQLQALVQPVRSILVYFRGLVEKASPFRSDEQILSMLFQEAQSTEYRDGFLHNAVCEVLRMVSKPWTDFVEEWVGLKPEEAIVMTKNGPGKSFVKVENRMWIDDQGFELDEPDYFLDEDNMPSFISEEMALGIFETGRNLRFIRSNHPEHPLARQDEVTAANPPKIQWEFDWDAIMRVEDKAKNYEQALAEVIQGILHEKGEAKHSRLPLSRVDHELQFFGPDEAKLTEKVVASIHMLNQPMGQKPITNDGLPRILQEQLFDQQASLHHESGLPPHWTLLPLLSFGPTVAAQARLVNRECTRLLFTTHHLRDHLHLQRQYQLLGNGLFCSRLSHALFDPELDTAERQSGVALSGGVMGLRLSGRENWPPASSELRLALMGVLADSYEPRPGAPQQPSTSQALKGDLLGDISFAVRDLSPEEIEKCVDPDSLGALDFLRISYKPPSALLPIMTPVILIKYDKIFRLLVRILRMLYVVNQLFRDVSTRTSRGVPVDNISLRFRIEAHHFVTQLTAYFFETGIVMPWRRFDDWLDHVQDQLTSNSLPAPGVGKGYSPDRLRDYHEQVLDEIMLTLLLRKRQQPVLKLVEDIFMSILEFAKRLRRQAAGTVQPTEAGETGETKKLYVSFRKKVDVFITVCRGLSEKGGGYSGRGEDSARMRDDGQKRANGDRENTIDRLLLLLDMSGHFTR</sequence>
<comment type="caution">
    <text evidence="9">The sequence shown here is derived from an EMBL/GenBank/DDBJ whole genome shotgun (WGS) entry which is preliminary data.</text>
</comment>
<dbReference type="GO" id="GO:0005874">
    <property type="term" value="C:microtubule"/>
    <property type="evidence" value="ECO:0007669"/>
    <property type="project" value="UniProtKB-KW"/>
</dbReference>
<evidence type="ECO:0000256" key="6">
    <source>
        <dbReference type="SAM" id="MobiDB-lite"/>
    </source>
</evidence>
<evidence type="ECO:0000256" key="2">
    <source>
        <dbReference type="ARBA" id="ARBA00022490"/>
    </source>
</evidence>
<evidence type="ECO:0000259" key="8">
    <source>
        <dbReference type="Pfam" id="PF17681"/>
    </source>
</evidence>
<accession>A0AAJ0FN23</accession>
<dbReference type="InterPro" id="IPR040457">
    <property type="entry name" value="GCP_C"/>
</dbReference>
<keyword evidence="2 5" id="KW-0963">Cytoplasm</keyword>
<dbReference type="GO" id="GO:0043015">
    <property type="term" value="F:gamma-tubulin binding"/>
    <property type="evidence" value="ECO:0007669"/>
    <property type="project" value="InterPro"/>
</dbReference>
<dbReference type="GO" id="GO:0051225">
    <property type="term" value="P:spindle assembly"/>
    <property type="evidence" value="ECO:0007669"/>
    <property type="project" value="TreeGrafter"/>
</dbReference>
<keyword evidence="4 5" id="KW-0206">Cytoskeleton</keyword>
<dbReference type="GO" id="GO:0005816">
    <property type="term" value="C:spindle pole body"/>
    <property type="evidence" value="ECO:0007669"/>
    <property type="project" value="UniProtKB-ARBA"/>
</dbReference>
<feature type="domain" description="Gamma tubulin complex component protein N-terminal" evidence="8">
    <location>
        <begin position="173"/>
        <end position="466"/>
    </location>
</feature>
<reference evidence="9" key="1">
    <citation type="submission" date="2023-06" db="EMBL/GenBank/DDBJ databases">
        <title>Genome-scale phylogeny and comparative genomics of the fungal order Sordariales.</title>
        <authorList>
            <consortium name="Lawrence Berkeley National Laboratory"/>
            <person name="Hensen N."/>
            <person name="Bonometti L."/>
            <person name="Westerberg I."/>
            <person name="Brannstrom I.O."/>
            <person name="Guillou S."/>
            <person name="Cros-Aarteil S."/>
            <person name="Calhoun S."/>
            <person name="Haridas S."/>
            <person name="Kuo A."/>
            <person name="Mondo S."/>
            <person name="Pangilinan J."/>
            <person name="Riley R."/>
            <person name="Labutti K."/>
            <person name="Andreopoulos B."/>
            <person name="Lipzen A."/>
            <person name="Chen C."/>
            <person name="Yanf M."/>
            <person name="Daum C."/>
            <person name="Ng V."/>
            <person name="Clum A."/>
            <person name="Steindorff A."/>
            <person name="Ohm R."/>
            <person name="Martin F."/>
            <person name="Silar P."/>
            <person name="Natvig D."/>
            <person name="Lalanne C."/>
            <person name="Gautier V."/>
            <person name="Ament-Velasquez S.L."/>
            <person name="Kruys A."/>
            <person name="Hutchinson M.I."/>
            <person name="Powell A.J."/>
            <person name="Barry K."/>
            <person name="Miller A.N."/>
            <person name="Grigoriev I.V."/>
            <person name="Debuchy R."/>
            <person name="Gladieux P."/>
            <person name="Thoren M.H."/>
            <person name="Johannesson H."/>
        </authorList>
    </citation>
    <scope>NUCLEOTIDE SEQUENCE</scope>
    <source>
        <strain evidence="9">8032-3</strain>
    </source>
</reference>
<dbReference type="RefSeq" id="XP_060282938.1">
    <property type="nucleotide sequence ID" value="XM_060428025.1"/>
</dbReference>
<feature type="domain" description="Gamma tubulin complex component C-terminal" evidence="7">
    <location>
        <begin position="582"/>
        <end position="957"/>
    </location>
</feature>
<keyword evidence="3 5" id="KW-0493">Microtubule</keyword>
<proteinExistence type="inferred from homology"/>
<dbReference type="PANTHER" id="PTHR19302">
    <property type="entry name" value="GAMMA TUBULIN COMPLEX PROTEIN"/>
    <property type="match status" value="1"/>
</dbReference>
<dbReference type="GO" id="GO:0007020">
    <property type="term" value="P:microtubule nucleation"/>
    <property type="evidence" value="ECO:0007669"/>
    <property type="project" value="InterPro"/>
</dbReference>
<comment type="similarity">
    <text evidence="1 5">Belongs to the TUBGCP family.</text>
</comment>
<evidence type="ECO:0000256" key="1">
    <source>
        <dbReference type="ARBA" id="ARBA00010337"/>
    </source>
</evidence>
<feature type="compositionally biased region" description="Basic and acidic residues" evidence="6">
    <location>
        <begin position="921"/>
        <end position="938"/>
    </location>
</feature>
<dbReference type="Pfam" id="PF17681">
    <property type="entry name" value="GCP_N_terminal"/>
    <property type="match status" value="1"/>
</dbReference>
<evidence type="ECO:0000256" key="5">
    <source>
        <dbReference type="RuleBase" id="RU363050"/>
    </source>
</evidence>
<evidence type="ECO:0000313" key="10">
    <source>
        <dbReference type="Proteomes" id="UP001244011"/>
    </source>
</evidence>
<name>A0AAJ0FN23_9PEZI</name>
<dbReference type="GeneID" id="85311212"/>
<dbReference type="InterPro" id="IPR042241">
    <property type="entry name" value="GCP_C_sf"/>
</dbReference>
<evidence type="ECO:0000259" key="7">
    <source>
        <dbReference type="Pfam" id="PF04130"/>
    </source>
</evidence>
<organism evidence="9 10">
    <name type="scientific">Phialemonium atrogriseum</name>
    <dbReference type="NCBI Taxonomy" id="1093897"/>
    <lineage>
        <taxon>Eukaryota</taxon>
        <taxon>Fungi</taxon>
        <taxon>Dikarya</taxon>
        <taxon>Ascomycota</taxon>
        <taxon>Pezizomycotina</taxon>
        <taxon>Sordariomycetes</taxon>
        <taxon>Sordariomycetidae</taxon>
        <taxon>Cephalothecales</taxon>
        <taxon>Cephalothecaceae</taxon>
        <taxon>Phialemonium</taxon>
    </lineage>
</organism>
<dbReference type="InterPro" id="IPR041470">
    <property type="entry name" value="GCP_N"/>
</dbReference>
<dbReference type="GO" id="GO:0000922">
    <property type="term" value="C:spindle pole"/>
    <property type="evidence" value="ECO:0007669"/>
    <property type="project" value="InterPro"/>
</dbReference>
<dbReference type="PANTHER" id="PTHR19302:SF70">
    <property type="entry name" value="GAMMA-TUBULIN COMPLEX COMPONENT 6"/>
    <property type="match status" value="1"/>
</dbReference>
<dbReference type="InterPro" id="IPR007259">
    <property type="entry name" value="GCP"/>
</dbReference>
<dbReference type="GO" id="GO:0031122">
    <property type="term" value="P:cytoplasmic microtubule organization"/>
    <property type="evidence" value="ECO:0007669"/>
    <property type="project" value="TreeGrafter"/>
</dbReference>
<evidence type="ECO:0000313" key="9">
    <source>
        <dbReference type="EMBL" id="KAK1766725.1"/>
    </source>
</evidence>
<feature type="region of interest" description="Disordered" evidence="6">
    <location>
        <begin position="916"/>
        <end position="938"/>
    </location>
</feature>
<keyword evidence="10" id="KW-1185">Reference proteome</keyword>
<gene>
    <name evidence="9" type="ORF">QBC33DRAFT_539996</name>
</gene>
<dbReference type="AlphaFoldDB" id="A0AAJ0FN23"/>
<evidence type="ECO:0000256" key="4">
    <source>
        <dbReference type="ARBA" id="ARBA00023212"/>
    </source>
</evidence>
<dbReference type="Proteomes" id="UP001244011">
    <property type="component" value="Unassembled WGS sequence"/>
</dbReference>
<evidence type="ECO:0000256" key="3">
    <source>
        <dbReference type="ARBA" id="ARBA00022701"/>
    </source>
</evidence>
<dbReference type="FunFam" id="1.20.120.1900:FF:000013">
    <property type="entry name" value="Spindle pole body component"/>
    <property type="match status" value="1"/>
</dbReference>
<dbReference type="Gene3D" id="1.20.120.1900">
    <property type="entry name" value="Gamma-tubulin complex, C-terminal domain"/>
    <property type="match status" value="1"/>
</dbReference>
<dbReference type="GO" id="GO:0000278">
    <property type="term" value="P:mitotic cell cycle"/>
    <property type="evidence" value="ECO:0007669"/>
    <property type="project" value="TreeGrafter"/>
</dbReference>